<evidence type="ECO:0000256" key="3">
    <source>
        <dbReference type="ARBA" id="ARBA00022692"/>
    </source>
</evidence>
<keyword evidence="5 6" id="KW-0472">Membrane</keyword>
<evidence type="ECO:0000313" key="8">
    <source>
        <dbReference type="EMBL" id="KDR37440.1"/>
    </source>
</evidence>
<feature type="domain" description="GtrA/DPMS transmembrane" evidence="7">
    <location>
        <begin position="26"/>
        <end position="140"/>
    </location>
</feature>
<comment type="similarity">
    <text evidence="2">Belongs to the GtrA family.</text>
</comment>
<dbReference type="AlphaFoldDB" id="A0A069P9V4"/>
<gene>
    <name evidence="8" type="ORF">BG57_02215</name>
</gene>
<evidence type="ECO:0000256" key="2">
    <source>
        <dbReference type="ARBA" id="ARBA00009399"/>
    </source>
</evidence>
<evidence type="ECO:0000313" key="9">
    <source>
        <dbReference type="Proteomes" id="UP000027439"/>
    </source>
</evidence>
<comment type="subcellular location">
    <subcellularLocation>
        <location evidence="1">Membrane</location>
        <topology evidence="1">Multi-pass membrane protein</topology>
    </subcellularLocation>
</comment>
<dbReference type="GO" id="GO:0005886">
    <property type="term" value="C:plasma membrane"/>
    <property type="evidence" value="ECO:0007669"/>
    <property type="project" value="TreeGrafter"/>
</dbReference>
<feature type="transmembrane region" description="Helical" evidence="6">
    <location>
        <begin position="121"/>
        <end position="139"/>
    </location>
</feature>
<dbReference type="Proteomes" id="UP000027439">
    <property type="component" value="Unassembled WGS sequence"/>
</dbReference>
<accession>A0A069P9V4</accession>
<evidence type="ECO:0000256" key="6">
    <source>
        <dbReference type="SAM" id="Phobius"/>
    </source>
</evidence>
<dbReference type="GO" id="GO:0000271">
    <property type="term" value="P:polysaccharide biosynthetic process"/>
    <property type="evidence" value="ECO:0007669"/>
    <property type="project" value="InterPro"/>
</dbReference>
<keyword evidence="3 6" id="KW-0812">Transmembrane</keyword>
<name>A0A069P9V4_9BURK</name>
<keyword evidence="4 6" id="KW-1133">Transmembrane helix</keyword>
<comment type="caution">
    <text evidence="8">The sequence shown here is derived from an EMBL/GenBank/DDBJ whole genome shotgun (WGS) entry which is preliminary data.</text>
</comment>
<protein>
    <submittedName>
        <fullName evidence="8">Sugar translocase</fullName>
    </submittedName>
</protein>
<organism evidence="8 9">
    <name type="scientific">Caballeronia grimmiae</name>
    <dbReference type="NCBI Taxonomy" id="1071679"/>
    <lineage>
        <taxon>Bacteria</taxon>
        <taxon>Pseudomonadati</taxon>
        <taxon>Pseudomonadota</taxon>
        <taxon>Betaproteobacteria</taxon>
        <taxon>Burkholderiales</taxon>
        <taxon>Burkholderiaceae</taxon>
        <taxon>Caballeronia</taxon>
    </lineage>
</organism>
<dbReference type="EMBL" id="JFHE01000001">
    <property type="protein sequence ID" value="KDR37440.1"/>
    <property type="molecule type" value="Genomic_DNA"/>
</dbReference>
<dbReference type="eggNOG" id="COG2246">
    <property type="taxonomic scope" value="Bacteria"/>
</dbReference>
<dbReference type="STRING" id="1071679.BG57_02215"/>
<evidence type="ECO:0000256" key="1">
    <source>
        <dbReference type="ARBA" id="ARBA00004141"/>
    </source>
</evidence>
<evidence type="ECO:0000259" key="7">
    <source>
        <dbReference type="Pfam" id="PF04138"/>
    </source>
</evidence>
<feature type="transmembrane region" description="Helical" evidence="6">
    <location>
        <begin position="21"/>
        <end position="47"/>
    </location>
</feature>
<dbReference type="PANTHER" id="PTHR38459:SF1">
    <property type="entry name" value="PROPHAGE BACTOPRENOL-LINKED GLUCOSE TRANSLOCASE HOMOLOG"/>
    <property type="match status" value="1"/>
</dbReference>
<dbReference type="RefSeq" id="WP_052005561.1">
    <property type="nucleotide sequence ID" value="NZ_BMEG01000003.1"/>
</dbReference>
<dbReference type="OrthoDB" id="7011564at2"/>
<dbReference type="InterPro" id="IPR007267">
    <property type="entry name" value="GtrA_DPMS_TM"/>
</dbReference>
<dbReference type="PANTHER" id="PTHR38459">
    <property type="entry name" value="PROPHAGE BACTOPRENOL-LINKED GLUCOSE TRANSLOCASE HOMOLOG"/>
    <property type="match status" value="1"/>
</dbReference>
<feature type="transmembrane region" description="Helical" evidence="6">
    <location>
        <begin position="87"/>
        <end position="109"/>
    </location>
</feature>
<feature type="transmembrane region" description="Helical" evidence="6">
    <location>
        <begin position="53"/>
        <end position="75"/>
    </location>
</feature>
<dbReference type="Pfam" id="PF04138">
    <property type="entry name" value="GtrA_DPMS_TM"/>
    <property type="match status" value="1"/>
</dbReference>
<evidence type="ECO:0000256" key="5">
    <source>
        <dbReference type="ARBA" id="ARBA00023136"/>
    </source>
</evidence>
<sequence>MSLRSVDEKQPQRTAGLLYEAIIAGRFLLVGVIATIVHVATAVLLVGKLSVPALAGNTCAFCCAFLFSFCGHYFWTFSRPGKPHRALFRFLAVSLTTFLGNTALLALLLHNTAIPPVVSTVGSALLIPFISLLASRLWCFKAN</sequence>
<proteinExistence type="inferred from homology"/>
<evidence type="ECO:0000256" key="4">
    <source>
        <dbReference type="ARBA" id="ARBA00022989"/>
    </source>
</evidence>
<reference evidence="8 9" key="1">
    <citation type="submission" date="2014-03" db="EMBL/GenBank/DDBJ databases">
        <title>Draft Genome Sequences of Four Burkholderia Strains.</title>
        <authorList>
            <person name="Liu X.Y."/>
            <person name="Li C.X."/>
            <person name="Xu J.H."/>
        </authorList>
    </citation>
    <scope>NUCLEOTIDE SEQUENCE [LARGE SCALE GENOMIC DNA]</scope>
    <source>
        <strain evidence="8 9">R27</strain>
    </source>
</reference>
<dbReference type="InterPro" id="IPR051401">
    <property type="entry name" value="GtrA_CellWall_Glycosyl"/>
</dbReference>